<comment type="similarity">
    <text evidence="2">Belongs to the peptidase C13 family.</text>
</comment>
<dbReference type="Proteomes" id="UP000054485">
    <property type="component" value="Unassembled WGS sequence"/>
</dbReference>
<evidence type="ECO:0000256" key="5">
    <source>
        <dbReference type="PIRSR" id="PIRSR019663-1"/>
    </source>
</evidence>
<evidence type="ECO:0000313" key="8">
    <source>
        <dbReference type="EMBL" id="KIK46592.1"/>
    </source>
</evidence>
<sequence>MRFQLLPQACLLLLVCFMTWVVGSLGSTASAGERTADFFGRHDSGSGHTNNWAVLVCASRYWFNYRHMANALGMYRTVKRLGIPDSNIILMLADDVACNARNKFAGSVYAEAGRHLDLYGENIEVDYRGYEVTVENFIRLLTGRVDPSMPRSKRLLTDDRSNIFVYMTGHGGNEFLKFQDQEEISAFDIADAFEQMWQKKRYNEILFMIDTCQANTMYSQCYSPNILATGSSQIEENSYSYENDNDIGVSVIDSYTHYILKFMEGINKTSQTSMQDLFDSYDPVKIYSHPGIRSDLFRRPLDKTLITDFFGGVAQAEVFPLQDIVGSSNHHENDSLPPTSQKPNAPSIPVVSTTTVISPLRLPGETHEWDDWRKEVRKWTSIFVVGCLVSWVSFVR</sequence>
<protein>
    <recommendedName>
        <fullName evidence="10">GPI-anchor transamidase</fullName>
    </recommendedName>
</protein>
<dbReference type="PRINTS" id="PR00776">
    <property type="entry name" value="HEMOGLOBNASE"/>
</dbReference>
<feature type="region of interest" description="Disordered" evidence="6">
    <location>
        <begin position="329"/>
        <end position="348"/>
    </location>
</feature>
<dbReference type="OrthoDB" id="192611at2759"/>
<dbReference type="FunCoup" id="A0A0D0BKV5">
    <property type="interactions" value="365"/>
</dbReference>
<dbReference type="UniPathway" id="UPA00196"/>
<gene>
    <name evidence="8" type="ORF">CY34DRAFT_800275</name>
</gene>
<evidence type="ECO:0000313" key="9">
    <source>
        <dbReference type="Proteomes" id="UP000054485"/>
    </source>
</evidence>
<keyword evidence="3" id="KW-0337">GPI-anchor biosynthesis</keyword>
<accession>A0A0D0BKV5</accession>
<keyword evidence="4 7" id="KW-0732">Signal</keyword>
<dbReference type="FunFam" id="3.40.50.1460:FF:000003">
    <property type="entry name" value="GPI-anchor transamidase"/>
    <property type="match status" value="1"/>
</dbReference>
<dbReference type="GO" id="GO:0016255">
    <property type="term" value="P:attachment of GPI anchor to protein"/>
    <property type="evidence" value="ECO:0007669"/>
    <property type="project" value="InterPro"/>
</dbReference>
<feature type="compositionally biased region" description="Polar residues" evidence="6">
    <location>
        <begin position="336"/>
        <end position="348"/>
    </location>
</feature>
<dbReference type="HOGENOM" id="CLU_044656_0_1_1"/>
<feature type="active site" evidence="5">
    <location>
        <position position="170"/>
    </location>
</feature>
<evidence type="ECO:0000256" key="1">
    <source>
        <dbReference type="ARBA" id="ARBA00004687"/>
    </source>
</evidence>
<evidence type="ECO:0000256" key="3">
    <source>
        <dbReference type="ARBA" id="ARBA00022502"/>
    </source>
</evidence>
<dbReference type="STRING" id="930992.A0A0D0BKV5"/>
<keyword evidence="9" id="KW-1185">Reference proteome</keyword>
<dbReference type="EMBL" id="KN835157">
    <property type="protein sequence ID" value="KIK46592.1"/>
    <property type="molecule type" value="Genomic_DNA"/>
</dbReference>
<dbReference type="PIRSF" id="PIRSF019663">
    <property type="entry name" value="Legumain"/>
    <property type="match status" value="1"/>
</dbReference>
<evidence type="ECO:0000256" key="4">
    <source>
        <dbReference type="ARBA" id="ARBA00022729"/>
    </source>
</evidence>
<dbReference type="GO" id="GO:0006508">
    <property type="term" value="P:proteolysis"/>
    <property type="evidence" value="ECO:0007669"/>
    <property type="project" value="InterPro"/>
</dbReference>
<proteinExistence type="inferred from homology"/>
<feature type="chain" id="PRO_5027641616" description="GPI-anchor transamidase" evidence="7">
    <location>
        <begin position="27"/>
        <end position="396"/>
    </location>
</feature>
<dbReference type="GO" id="GO:0042765">
    <property type="term" value="C:GPI-anchor transamidase complex"/>
    <property type="evidence" value="ECO:0007669"/>
    <property type="project" value="InterPro"/>
</dbReference>
<dbReference type="PANTHER" id="PTHR48067">
    <property type="entry name" value="GPI-ANCHOR TRANSAMIDASE"/>
    <property type="match status" value="1"/>
</dbReference>
<dbReference type="PANTHER" id="PTHR48067:SF1">
    <property type="entry name" value="GPI-ANCHOR TRANSAMIDASE"/>
    <property type="match status" value="1"/>
</dbReference>
<name>A0A0D0BKV5_9AGAM</name>
<dbReference type="GO" id="GO:0006506">
    <property type="term" value="P:GPI anchor biosynthetic process"/>
    <property type="evidence" value="ECO:0007669"/>
    <property type="project" value="UniProtKB-UniPathway"/>
</dbReference>
<dbReference type="InParanoid" id="A0A0D0BKV5"/>
<comment type="pathway">
    <text evidence="1">Glycolipid biosynthesis; glycosylphosphatidylinositol-anchor biosynthesis.</text>
</comment>
<dbReference type="InterPro" id="IPR028361">
    <property type="entry name" value="GPI_transamidase"/>
</dbReference>
<organism evidence="8 9">
    <name type="scientific">Suillus luteus UH-Slu-Lm8-n1</name>
    <dbReference type="NCBI Taxonomy" id="930992"/>
    <lineage>
        <taxon>Eukaryota</taxon>
        <taxon>Fungi</taxon>
        <taxon>Dikarya</taxon>
        <taxon>Basidiomycota</taxon>
        <taxon>Agaricomycotina</taxon>
        <taxon>Agaricomycetes</taxon>
        <taxon>Agaricomycetidae</taxon>
        <taxon>Boletales</taxon>
        <taxon>Suillineae</taxon>
        <taxon>Suillaceae</taxon>
        <taxon>Suillus</taxon>
    </lineage>
</organism>
<reference evidence="9" key="2">
    <citation type="submission" date="2015-01" db="EMBL/GenBank/DDBJ databases">
        <title>Evolutionary Origins and Diversification of the Mycorrhizal Mutualists.</title>
        <authorList>
            <consortium name="DOE Joint Genome Institute"/>
            <consortium name="Mycorrhizal Genomics Consortium"/>
            <person name="Kohler A."/>
            <person name="Kuo A."/>
            <person name="Nagy L.G."/>
            <person name="Floudas D."/>
            <person name="Copeland A."/>
            <person name="Barry K.W."/>
            <person name="Cichocki N."/>
            <person name="Veneault-Fourrey C."/>
            <person name="LaButti K."/>
            <person name="Lindquist E.A."/>
            <person name="Lipzen A."/>
            <person name="Lundell T."/>
            <person name="Morin E."/>
            <person name="Murat C."/>
            <person name="Riley R."/>
            <person name="Ohm R."/>
            <person name="Sun H."/>
            <person name="Tunlid A."/>
            <person name="Henrissat B."/>
            <person name="Grigoriev I.V."/>
            <person name="Hibbett D.S."/>
            <person name="Martin F."/>
        </authorList>
    </citation>
    <scope>NUCLEOTIDE SEQUENCE [LARGE SCALE GENOMIC DNA]</scope>
    <source>
        <strain evidence="9">UH-Slu-Lm8-n1</strain>
    </source>
</reference>
<evidence type="ECO:0000256" key="7">
    <source>
        <dbReference type="SAM" id="SignalP"/>
    </source>
</evidence>
<dbReference type="Gene3D" id="3.40.50.1460">
    <property type="match status" value="1"/>
</dbReference>
<dbReference type="PIRSF" id="PIRSF500138">
    <property type="entry name" value="GPI8"/>
    <property type="match status" value="1"/>
</dbReference>
<dbReference type="InterPro" id="IPR001096">
    <property type="entry name" value="Peptidase_C13"/>
</dbReference>
<dbReference type="Pfam" id="PF01650">
    <property type="entry name" value="Peptidase_C13"/>
    <property type="match status" value="1"/>
</dbReference>
<reference evidence="8 9" key="1">
    <citation type="submission" date="2014-04" db="EMBL/GenBank/DDBJ databases">
        <authorList>
            <consortium name="DOE Joint Genome Institute"/>
            <person name="Kuo A."/>
            <person name="Ruytinx J."/>
            <person name="Rineau F."/>
            <person name="Colpaert J."/>
            <person name="Kohler A."/>
            <person name="Nagy L.G."/>
            <person name="Floudas D."/>
            <person name="Copeland A."/>
            <person name="Barry K.W."/>
            <person name="Cichocki N."/>
            <person name="Veneault-Fourrey C."/>
            <person name="LaButti K."/>
            <person name="Lindquist E.A."/>
            <person name="Lipzen A."/>
            <person name="Lundell T."/>
            <person name="Morin E."/>
            <person name="Murat C."/>
            <person name="Sun H."/>
            <person name="Tunlid A."/>
            <person name="Henrissat B."/>
            <person name="Grigoriev I.V."/>
            <person name="Hibbett D.S."/>
            <person name="Martin F."/>
            <person name="Nordberg H.P."/>
            <person name="Cantor M.N."/>
            <person name="Hua S.X."/>
        </authorList>
    </citation>
    <scope>NUCLEOTIDE SEQUENCE [LARGE SCALE GENOMIC DNA]</scope>
    <source>
        <strain evidence="8 9">UH-Slu-Lm8-n1</strain>
    </source>
</reference>
<dbReference type="AlphaFoldDB" id="A0A0D0BKV5"/>
<feature type="active site" description="Nucleophile" evidence="5">
    <location>
        <position position="212"/>
    </location>
</feature>
<evidence type="ECO:0000256" key="6">
    <source>
        <dbReference type="SAM" id="MobiDB-lite"/>
    </source>
</evidence>
<feature type="signal peptide" evidence="7">
    <location>
        <begin position="1"/>
        <end position="26"/>
    </location>
</feature>
<dbReference type="GO" id="GO:0003923">
    <property type="term" value="F:GPI-anchor transamidase activity"/>
    <property type="evidence" value="ECO:0007669"/>
    <property type="project" value="InterPro"/>
</dbReference>
<evidence type="ECO:0000256" key="2">
    <source>
        <dbReference type="ARBA" id="ARBA00009941"/>
    </source>
</evidence>
<evidence type="ECO:0008006" key="10">
    <source>
        <dbReference type="Google" id="ProtNLM"/>
    </source>
</evidence>